<evidence type="ECO:0000313" key="4">
    <source>
        <dbReference type="Proteomes" id="UP000293433"/>
    </source>
</evidence>
<protein>
    <submittedName>
        <fullName evidence="3">Uncharacterized protein</fullName>
    </submittedName>
</protein>
<keyword evidence="2" id="KW-0472">Membrane</keyword>
<organism evidence="3 4">
    <name type="scientific">Sphaerotilus mobilis</name>
    <dbReference type="NCBI Taxonomy" id="47994"/>
    <lineage>
        <taxon>Bacteria</taxon>
        <taxon>Pseudomonadati</taxon>
        <taxon>Pseudomonadota</taxon>
        <taxon>Betaproteobacteria</taxon>
        <taxon>Burkholderiales</taxon>
        <taxon>Sphaerotilaceae</taxon>
        <taxon>Sphaerotilus</taxon>
    </lineage>
</organism>
<dbReference type="Proteomes" id="UP000293433">
    <property type="component" value="Unassembled WGS sequence"/>
</dbReference>
<keyword evidence="2" id="KW-1133">Transmembrane helix</keyword>
<dbReference type="EMBL" id="SGWV01000007">
    <property type="protein sequence ID" value="RZS58231.1"/>
    <property type="molecule type" value="Genomic_DNA"/>
</dbReference>
<feature type="transmembrane region" description="Helical" evidence="2">
    <location>
        <begin position="72"/>
        <end position="92"/>
    </location>
</feature>
<feature type="transmembrane region" description="Helical" evidence="2">
    <location>
        <begin position="270"/>
        <end position="286"/>
    </location>
</feature>
<evidence type="ECO:0000256" key="1">
    <source>
        <dbReference type="SAM" id="MobiDB-lite"/>
    </source>
</evidence>
<evidence type="ECO:0000313" key="3">
    <source>
        <dbReference type="EMBL" id="RZS58231.1"/>
    </source>
</evidence>
<gene>
    <name evidence="3" type="ORF">EV685_0513</name>
</gene>
<comment type="caution">
    <text evidence="3">The sequence shown here is derived from an EMBL/GenBank/DDBJ whole genome shotgun (WGS) entry which is preliminary data.</text>
</comment>
<feature type="transmembrane region" description="Helical" evidence="2">
    <location>
        <begin position="292"/>
        <end position="315"/>
    </location>
</feature>
<keyword evidence="2" id="KW-0812">Transmembrane</keyword>
<evidence type="ECO:0000256" key="2">
    <source>
        <dbReference type="SAM" id="Phobius"/>
    </source>
</evidence>
<dbReference type="OrthoDB" id="6401090at2"/>
<accession>A0A4Q7LUL1</accession>
<dbReference type="RefSeq" id="WP_130480392.1">
    <property type="nucleotide sequence ID" value="NZ_SGWV01000007.1"/>
</dbReference>
<proteinExistence type="predicted"/>
<feature type="region of interest" description="Disordered" evidence="1">
    <location>
        <begin position="1"/>
        <end position="40"/>
    </location>
</feature>
<keyword evidence="4" id="KW-1185">Reference proteome</keyword>
<feature type="transmembrane region" description="Helical" evidence="2">
    <location>
        <begin position="113"/>
        <end position="132"/>
    </location>
</feature>
<feature type="transmembrane region" description="Helical" evidence="2">
    <location>
        <begin position="138"/>
        <end position="158"/>
    </location>
</feature>
<dbReference type="AlphaFoldDB" id="A0A4Q7LUL1"/>
<sequence length="318" mass="35016">MSTALSASHPAHAGQVTARPQADAGSSARADTNAPARQRGQRNASVLVTLGTLLGGAWEISRRGFFTAGDDIGYWLGVVGGSMMLLLLLYPLRKHVRAMRGWGSPKVWLAGHMVLGIGGPLLILLHCGFQVGSMNAAAALYSMCIVAASGVIGRFLYVRVNRGLVAERNALGELRRQMGFDGERRSMLWFAPQVQESLNAFEADVVERGSVKAGAGRHWLRLLLVLPVRSWSVRLKAQRDIRLALRVLAREQNWQGSLLRQRQRQARRSLVSYFVAVMRVALFAAWERVFALWHVAHIPFVFLLVIAGVVHVIAVHAY</sequence>
<reference evidence="3 4" key="1">
    <citation type="submission" date="2019-02" db="EMBL/GenBank/DDBJ databases">
        <title>Genomic Encyclopedia of Type Strains, Phase IV (KMG-IV): sequencing the most valuable type-strain genomes for metagenomic binning, comparative biology and taxonomic classification.</title>
        <authorList>
            <person name="Goeker M."/>
        </authorList>
    </citation>
    <scope>NUCLEOTIDE SEQUENCE [LARGE SCALE GENOMIC DNA]</scope>
    <source>
        <strain evidence="3 4">DSM 10617</strain>
    </source>
</reference>
<name>A0A4Q7LUL1_9BURK</name>